<feature type="non-terminal residue" evidence="2">
    <location>
        <position position="159"/>
    </location>
</feature>
<dbReference type="InterPro" id="IPR013517">
    <property type="entry name" value="FG-GAP"/>
</dbReference>
<organism evidence="2 3">
    <name type="scientific">Adineta ricciae</name>
    <name type="common">Rotifer</name>
    <dbReference type="NCBI Taxonomy" id="249248"/>
    <lineage>
        <taxon>Eukaryota</taxon>
        <taxon>Metazoa</taxon>
        <taxon>Spiralia</taxon>
        <taxon>Gnathifera</taxon>
        <taxon>Rotifera</taxon>
        <taxon>Eurotatoria</taxon>
        <taxon>Bdelloidea</taxon>
        <taxon>Adinetida</taxon>
        <taxon>Adinetidae</taxon>
        <taxon>Adineta</taxon>
    </lineage>
</organism>
<keyword evidence="3" id="KW-1185">Reference proteome</keyword>
<comment type="caution">
    <text evidence="2">The sequence shown here is derived from an EMBL/GenBank/DDBJ whole genome shotgun (WGS) entry which is preliminary data.</text>
</comment>
<sequence length="159" mass="17300">MIIANYGTGDIGILFGNSNGTFQDQIEYTVDSNTYPYSLTLQDFNNDGHTDIAVANRGGNNVAMMLGNANGTFRKQIIFGNDFSISPLLIAAGDFNDDGRSEIALIYDQIDNIDLFFSYDTGTFTLKYTYDAGSLPVNAATGDFNSDTYLAAVVVNHWA</sequence>
<dbReference type="Proteomes" id="UP000663828">
    <property type="component" value="Unassembled WGS sequence"/>
</dbReference>
<evidence type="ECO:0000313" key="2">
    <source>
        <dbReference type="EMBL" id="CAF1690691.1"/>
    </source>
</evidence>
<dbReference type="EMBL" id="CAJNOR010020629">
    <property type="protein sequence ID" value="CAF1690691.1"/>
    <property type="molecule type" value="Genomic_DNA"/>
</dbReference>
<evidence type="ECO:0000313" key="3">
    <source>
        <dbReference type="Proteomes" id="UP000663828"/>
    </source>
</evidence>
<dbReference type="PANTHER" id="PTHR46580:SF2">
    <property type="entry name" value="MAM DOMAIN-CONTAINING PROTEIN"/>
    <property type="match status" value="1"/>
</dbReference>
<accession>A0A816HQ96</accession>
<evidence type="ECO:0008006" key="4">
    <source>
        <dbReference type="Google" id="ProtNLM"/>
    </source>
</evidence>
<keyword evidence="1" id="KW-0732">Signal</keyword>
<dbReference type="PANTHER" id="PTHR46580">
    <property type="entry name" value="SENSOR KINASE-RELATED"/>
    <property type="match status" value="1"/>
</dbReference>
<feature type="non-terminal residue" evidence="2">
    <location>
        <position position="1"/>
    </location>
</feature>
<dbReference type="SUPFAM" id="SSF69318">
    <property type="entry name" value="Integrin alpha N-terminal domain"/>
    <property type="match status" value="1"/>
</dbReference>
<reference evidence="2" key="1">
    <citation type="submission" date="2021-02" db="EMBL/GenBank/DDBJ databases">
        <authorList>
            <person name="Nowell W R."/>
        </authorList>
    </citation>
    <scope>NUCLEOTIDE SEQUENCE</scope>
</reference>
<dbReference type="Gene3D" id="2.130.10.130">
    <property type="entry name" value="Integrin alpha, N-terminal"/>
    <property type="match status" value="1"/>
</dbReference>
<gene>
    <name evidence="2" type="ORF">XAT740_LOCUS63849</name>
</gene>
<dbReference type="InterPro" id="IPR028994">
    <property type="entry name" value="Integrin_alpha_N"/>
</dbReference>
<name>A0A816HQ96_ADIRI</name>
<dbReference type="AlphaFoldDB" id="A0A816HQ96"/>
<dbReference type="Pfam" id="PF13517">
    <property type="entry name" value="FG-GAP_3"/>
    <property type="match status" value="1"/>
</dbReference>
<protein>
    <recommendedName>
        <fullName evidence="4">VCBS repeat-containing protein</fullName>
    </recommendedName>
</protein>
<evidence type="ECO:0000256" key="1">
    <source>
        <dbReference type="ARBA" id="ARBA00022729"/>
    </source>
</evidence>
<proteinExistence type="predicted"/>